<dbReference type="InterPro" id="IPR036374">
    <property type="entry name" value="OxRdtase_Mopterin-bd_sf"/>
</dbReference>
<reference evidence="4 5" key="1">
    <citation type="submission" date="2020-03" db="EMBL/GenBank/DDBJ databases">
        <title>Leucobacter sp. nov., isolated from beetles.</title>
        <authorList>
            <person name="Hyun D.-W."/>
            <person name="Bae J.-W."/>
        </authorList>
    </citation>
    <scope>NUCLEOTIDE SEQUENCE [LARGE SCALE GENOMIC DNA]</scope>
    <source>
        <strain evidence="4 5">HDW9C</strain>
    </source>
</reference>
<feature type="transmembrane region" description="Helical" evidence="2">
    <location>
        <begin position="6"/>
        <end position="29"/>
    </location>
</feature>
<dbReference type="EMBL" id="CP049863">
    <property type="protein sequence ID" value="QIK62142.1"/>
    <property type="molecule type" value="Genomic_DNA"/>
</dbReference>
<evidence type="ECO:0000313" key="4">
    <source>
        <dbReference type="EMBL" id="QIK62142.1"/>
    </source>
</evidence>
<accession>A0A6G7XCB0</accession>
<keyword evidence="2" id="KW-0812">Transmembrane</keyword>
<evidence type="ECO:0000313" key="5">
    <source>
        <dbReference type="Proteomes" id="UP000502677"/>
    </source>
</evidence>
<protein>
    <submittedName>
        <fullName evidence="4">Molybdopterin-dependent oxidoreductase</fullName>
    </submittedName>
</protein>
<feature type="domain" description="Oxidoreductase molybdopterin-binding" evidence="3">
    <location>
        <begin position="245"/>
        <end position="399"/>
    </location>
</feature>
<dbReference type="Gene3D" id="2.60.40.650">
    <property type="match status" value="1"/>
</dbReference>
<dbReference type="PANTHER" id="PTHR19372:SF7">
    <property type="entry name" value="SULFITE OXIDASE, MITOCHONDRIAL"/>
    <property type="match status" value="1"/>
</dbReference>
<dbReference type="PANTHER" id="PTHR19372">
    <property type="entry name" value="SULFITE REDUCTASE"/>
    <property type="match status" value="1"/>
</dbReference>
<feature type="transmembrane region" description="Helical" evidence="2">
    <location>
        <begin position="116"/>
        <end position="134"/>
    </location>
</feature>
<dbReference type="RefSeq" id="WP_166288234.1">
    <property type="nucleotide sequence ID" value="NZ_CP049863.1"/>
</dbReference>
<gene>
    <name evidence="4" type="ORF">G7068_02195</name>
</gene>
<feature type="transmembrane region" description="Helical" evidence="2">
    <location>
        <begin position="92"/>
        <end position="110"/>
    </location>
</feature>
<proteinExistence type="predicted"/>
<name>A0A6G7XCB0_9MICO</name>
<keyword evidence="2" id="KW-0472">Membrane</keyword>
<evidence type="ECO:0000259" key="3">
    <source>
        <dbReference type="Pfam" id="PF00174"/>
    </source>
</evidence>
<dbReference type="InterPro" id="IPR014756">
    <property type="entry name" value="Ig_E-set"/>
</dbReference>
<feature type="transmembrane region" description="Helical" evidence="2">
    <location>
        <begin position="65"/>
        <end position="85"/>
    </location>
</feature>
<dbReference type="SUPFAM" id="SSF81296">
    <property type="entry name" value="E set domains"/>
    <property type="match status" value="1"/>
</dbReference>
<dbReference type="Gene3D" id="3.90.420.10">
    <property type="entry name" value="Oxidoreductase, molybdopterin-binding domain"/>
    <property type="match status" value="1"/>
</dbReference>
<dbReference type="Proteomes" id="UP000502677">
    <property type="component" value="Chromosome"/>
</dbReference>
<organism evidence="4 5">
    <name type="scientific">Leucobacter viscericola</name>
    <dbReference type="NCBI Taxonomy" id="2714935"/>
    <lineage>
        <taxon>Bacteria</taxon>
        <taxon>Bacillati</taxon>
        <taxon>Actinomycetota</taxon>
        <taxon>Actinomycetes</taxon>
        <taxon>Micrococcales</taxon>
        <taxon>Microbacteriaceae</taxon>
        <taxon>Leucobacter</taxon>
    </lineage>
</organism>
<keyword evidence="2" id="KW-1133">Transmembrane helix</keyword>
<dbReference type="AlphaFoldDB" id="A0A6G7XCB0"/>
<dbReference type="KEGG" id="lvi:G7068_02195"/>
<dbReference type="GO" id="GO:0043546">
    <property type="term" value="F:molybdopterin cofactor binding"/>
    <property type="evidence" value="ECO:0007669"/>
    <property type="project" value="TreeGrafter"/>
</dbReference>
<keyword evidence="5" id="KW-1185">Reference proteome</keyword>
<dbReference type="Pfam" id="PF00174">
    <property type="entry name" value="Oxidored_molyb"/>
    <property type="match status" value="1"/>
</dbReference>
<evidence type="ECO:0000256" key="1">
    <source>
        <dbReference type="SAM" id="MobiDB-lite"/>
    </source>
</evidence>
<dbReference type="GO" id="GO:0006790">
    <property type="term" value="P:sulfur compound metabolic process"/>
    <property type="evidence" value="ECO:0007669"/>
    <property type="project" value="TreeGrafter"/>
</dbReference>
<dbReference type="Pfam" id="PF17957">
    <property type="entry name" value="Big_7"/>
    <property type="match status" value="1"/>
</dbReference>
<feature type="transmembrane region" description="Helical" evidence="2">
    <location>
        <begin position="170"/>
        <end position="191"/>
    </location>
</feature>
<dbReference type="SUPFAM" id="SSF56524">
    <property type="entry name" value="Oxidoreductase molybdopterin-binding domain"/>
    <property type="match status" value="1"/>
</dbReference>
<evidence type="ECO:0000256" key="2">
    <source>
        <dbReference type="SAM" id="Phobius"/>
    </source>
</evidence>
<dbReference type="InterPro" id="IPR000572">
    <property type="entry name" value="OxRdtase_Mopterin-bd_dom"/>
</dbReference>
<sequence length="519" mass="54520">MRERLWAAILGITAAAAVLATAELIAIFVGPQSSPLFAMGSLAIDLAPLWLKEAMIALFNTGDKVALFVMLGIALLVVAAVAGILEMKRRYAGVLVLVVVTALSIIAVTTRAEASAVWALPTLLGMGAGILVMLRGRRLLAAWIEAAGSRTEVPAASNSTTAESLSRRSFVTFAALTSAAAVVVGVGARLMNASSAAVTAARSAIRLPKPAVPAPPVPAGAELDVQGITPLITPNDEFYRIDVALQVPRIESADWELKITGLVDHPFSITYDELLALPLEEHVTTIACVSNEVGGNLIGNATWLGYPIRDLLAKAGPAADADMVLSSGPDGFTAGTPIETLTDPKRAAILAVGMNGEPMPPEHGFPARMIVPGLFGYVSATKWITTIEVTRFADAEGYWTPRGWSALGPVKTASRIDTPRASQRVGAGTVPIAGVAWAQHTGIKRVEVQIDDGEWQEATLATPISDDTWVQWSLPWTAEPGSHTARVRATDKSGKTQTKTEAPPAPDGATGWHTVSFTV</sequence>
<feature type="region of interest" description="Disordered" evidence="1">
    <location>
        <begin position="480"/>
        <end position="519"/>
    </location>
</feature>
<dbReference type="GO" id="GO:0008482">
    <property type="term" value="F:sulfite oxidase activity"/>
    <property type="evidence" value="ECO:0007669"/>
    <property type="project" value="TreeGrafter"/>
</dbReference>
<dbReference type="GO" id="GO:0020037">
    <property type="term" value="F:heme binding"/>
    <property type="evidence" value="ECO:0007669"/>
    <property type="project" value="TreeGrafter"/>
</dbReference>